<dbReference type="InterPro" id="IPR003392">
    <property type="entry name" value="PTHD_SSD"/>
</dbReference>
<name>A0A6J8F1W7_MYTCO</name>
<feature type="transmembrane region" description="Helical" evidence="8">
    <location>
        <begin position="689"/>
        <end position="707"/>
    </location>
</feature>
<feature type="transmembrane region" description="Helical" evidence="8">
    <location>
        <begin position="663"/>
        <end position="682"/>
    </location>
</feature>
<keyword evidence="5 8" id="KW-0472">Membrane</keyword>
<evidence type="ECO:0000256" key="8">
    <source>
        <dbReference type="SAM" id="Phobius"/>
    </source>
</evidence>
<feature type="transmembrane region" description="Helical" evidence="8">
    <location>
        <begin position="713"/>
        <end position="734"/>
    </location>
</feature>
<dbReference type="OrthoDB" id="6510177at2759"/>
<feature type="transmembrane region" description="Helical" evidence="8">
    <location>
        <begin position="294"/>
        <end position="318"/>
    </location>
</feature>
<dbReference type="EMBL" id="CACVKT020010448">
    <property type="protein sequence ID" value="CAC5426737.1"/>
    <property type="molecule type" value="Genomic_DNA"/>
</dbReference>
<feature type="compositionally biased region" description="Polar residues" evidence="7">
    <location>
        <begin position="853"/>
        <end position="866"/>
    </location>
</feature>
<feature type="transmembrane region" description="Helical" evidence="8">
    <location>
        <begin position="397"/>
        <end position="420"/>
    </location>
</feature>
<feature type="transmembrane region" description="Helical" evidence="8">
    <location>
        <begin position="746"/>
        <end position="765"/>
    </location>
</feature>
<keyword evidence="4 8" id="KW-1133">Transmembrane helix</keyword>
<dbReference type="Pfam" id="PF02460">
    <property type="entry name" value="Patched"/>
    <property type="match status" value="1"/>
</dbReference>
<reference evidence="10 11" key="1">
    <citation type="submission" date="2020-06" db="EMBL/GenBank/DDBJ databases">
        <authorList>
            <person name="Li R."/>
            <person name="Bekaert M."/>
        </authorList>
    </citation>
    <scope>NUCLEOTIDE SEQUENCE [LARGE SCALE GENOMIC DNA]</scope>
    <source>
        <strain evidence="11">wild</strain>
    </source>
</reference>
<feature type="region of interest" description="Disordered" evidence="7">
    <location>
        <begin position="847"/>
        <end position="868"/>
    </location>
</feature>
<organism evidence="10 11">
    <name type="scientific">Mytilus coruscus</name>
    <name type="common">Sea mussel</name>
    <dbReference type="NCBI Taxonomy" id="42192"/>
    <lineage>
        <taxon>Eukaryota</taxon>
        <taxon>Metazoa</taxon>
        <taxon>Spiralia</taxon>
        <taxon>Lophotrochozoa</taxon>
        <taxon>Mollusca</taxon>
        <taxon>Bivalvia</taxon>
        <taxon>Autobranchia</taxon>
        <taxon>Pteriomorphia</taxon>
        <taxon>Mytilida</taxon>
        <taxon>Mytiloidea</taxon>
        <taxon>Mytilidae</taxon>
        <taxon>Mytilinae</taxon>
        <taxon>Mytilus</taxon>
    </lineage>
</organism>
<dbReference type="Gene3D" id="1.20.1640.10">
    <property type="entry name" value="Multidrug efflux transporter AcrB transmembrane domain"/>
    <property type="match status" value="2"/>
</dbReference>
<feature type="transmembrane region" description="Helical" evidence="8">
    <location>
        <begin position="785"/>
        <end position="803"/>
    </location>
</feature>
<evidence type="ECO:0000313" key="11">
    <source>
        <dbReference type="Proteomes" id="UP000507470"/>
    </source>
</evidence>
<dbReference type="SUPFAM" id="SSF82866">
    <property type="entry name" value="Multidrug efflux transporter AcrB transmembrane domain"/>
    <property type="match status" value="2"/>
</dbReference>
<dbReference type="AlphaFoldDB" id="A0A6J8F1W7"/>
<protein>
    <recommendedName>
        <fullName evidence="9">SSD domain-containing protein</fullName>
    </recommendedName>
</protein>
<sequence length="913" mass="101980">MGCLRCYNKVEEFIGTKFEIYSGFVCKHPWKFIFTPLILNGLLGIGLINLKSDNDVERIYTPMNSQASKDRSTLRNIFGDFSATNFYTQSQIELGSYGDIIFQAKQGRNILDNIYLSEMKEVFDMISSMDFTDSFGFISNSSKVCARRDNACVVDGTIIFNTWFQSNLNANTIPYPGSGSTSLQGIFGDVVVSNGILTNASFIKLRYHLKHKTNTNKDDNTLWMASYINKMKNINTNYTNIYYAHSESLDEELNANIEGDIVLFSLTFTLMIIYATTATSNYKCVSDRQNLGRAGVLAAVFAILGSFGLIAACGLEFVSIVGTMPFLIIGIGVDDMFLLLSGLAETYDCKTVLEPEDRIKKTLRSSGVGITITSLTDLIAFLVGASSSFKSVRNFCVYTGIAVLFCYLNYVTFFVGCMVIHERRVSDSRHACTCQRISPSKKEERSNCLQGQPYSCMCTGSIPTKRSEVEGPFEKYPPKVISRLVLIKPIKVIILVGFASYLGISIWGATKFQQGLKLNDLVSEDSYYYSYSQLNEKYFSSSFAISVNIPNTLKYSDEQTWNKIFTLQTLLQQDEKVENNLCINWLAELRNFSFYDNSSEINFISVLRSQFLPLMPHFKNDIKFDTSNATIVASRFYVFSYNVKDNVEQGELMERVRKTASSSIIPVSIVYAPAFIFFEQYVAILPNTLQTLGIATAVIFIVTAIFLPHPVLVFFVTLTLAMILVGLIGFMHFWGLTLSSITMIHIIMSVGFSVDFSAHVCHGFMESAESNRDDGAKGAIVRAGGPIFNGAVSSILGIIMLSFSKSFIFRSFFKVMLLIVLFGASHSLLFLPVILSLCGPKFRNNGNGNKKNLSPQEENGTKNQPGINMKTPYENEAFSNELPMTNTNSEHGIELTKMQPRKLPTLLPISNKH</sequence>
<keyword evidence="11" id="KW-1185">Reference proteome</keyword>
<accession>A0A6J8F1W7</accession>
<keyword evidence="3 8" id="KW-0812">Transmembrane</keyword>
<feature type="transmembrane region" description="Helical" evidence="8">
    <location>
        <begin position="365"/>
        <end position="385"/>
    </location>
</feature>
<dbReference type="PANTHER" id="PTHR10796">
    <property type="entry name" value="PATCHED-RELATED"/>
    <property type="match status" value="1"/>
</dbReference>
<feature type="transmembrane region" description="Helical" evidence="8">
    <location>
        <begin position="324"/>
        <end position="344"/>
    </location>
</feature>
<dbReference type="Proteomes" id="UP000507470">
    <property type="component" value="Unassembled WGS sequence"/>
</dbReference>
<evidence type="ECO:0000256" key="4">
    <source>
        <dbReference type="ARBA" id="ARBA00022989"/>
    </source>
</evidence>
<feature type="domain" description="SSD" evidence="9">
    <location>
        <begin position="260"/>
        <end position="420"/>
    </location>
</feature>
<evidence type="ECO:0000256" key="3">
    <source>
        <dbReference type="ARBA" id="ARBA00022692"/>
    </source>
</evidence>
<dbReference type="PROSITE" id="PS50156">
    <property type="entry name" value="SSD"/>
    <property type="match status" value="1"/>
</dbReference>
<dbReference type="GO" id="GO:0016020">
    <property type="term" value="C:membrane"/>
    <property type="evidence" value="ECO:0007669"/>
    <property type="project" value="UniProtKB-SubCell"/>
</dbReference>
<comment type="subcellular location">
    <subcellularLocation>
        <location evidence="1">Membrane</location>
        <topology evidence="1">Multi-pass membrane protein</topology>
    </subcellularLocation>
</comment>
<comment type="similarity">
    <text evidence="2">Belongs to the patched family.</text>
</comment>
<evidence type="ECO:0000256" key="2">
    <source>
        <dbReference type="ARBA" id="ARBA00005585"/>
    </source>
</evidence>
<evidence type="ECO:0000256" key="1">
    <source>
        <dbReference type="ARBA" id="ARBA00004141"/>
    </source>
</evidence>
<keyword evidence="6" id="KW-0325">Glycoprotein</keyword>
<proteinExistence type="inferred from homology"/>
<feature type="transmembrane region" description="Helical" evidence="8">
    <location>
        <begin position="261"/>
        <end position="282"/>
    </location>
</feature>
<evidence type="ECO:0000256" key="7">
    <source>
        <dbReference type="SAM" id="MobiDB-lite"/>
    </source>
</evidence>
<gene>
    <name evidence="10" type="ORF">MCOR_58421</name>
</gene>
<evidence type="ECO:0000313" key="10">
    <source>
        <dbReference type="EMBL" id="CAC5426737.1"/>
    </source>
</evidence>
<evidence type="ECO:0000256" key="5">
    <source>
        <dbReference type="ARBA" id="ARBA00023136"/>
    </source>
</evidence>
<dbReference type="PANTHER" id="PTHR10796:SF92">
    <property type="entry name" value="PATCHED-RELATED, ISOFORM A"/>
    <property type="match status" value="1"/>
</dbReference>
<dbReference type="InterPro" id="IPR000731">
    <property type="entry name" value="SSD"/>
</dbReference>
<evidence type="ECO:0000259" key="9">
    <source>
        <dbReference type="PROSITE" id="PS50156"/>
    </source>
</evidence>
<evidence type="ECO:0000256" key="6">
    <source>
        <dbReference type="ARBA" id="ARBA00023180"/>
    </source>
</evidence>
<feature type="transmembrane region" description="Helical" evidence="8">
    <location>
        <begin position="815"/>
        <end position="835"/>
    </location>
</feature>
<dbReference type="InterPro" id="IPR051697">
    <property type="entry name" value="Patched_domain-protein"/>
</dbReference>